<dbReference type="PROSITE" id="PS50222">
    <property type="entry name" value="EF_HAND_2"/>
    <property type="match status" value="1"/>
</dbReference>
<feature type="coiled-coil region" evidence="1">
    <location>
        <begin position="1195"/>
        <end position="1222"/>
    </location>
</feature>
<feature type="region of interest" description="Disordered" evidence="2">
    <location>
        <begin position="1092"/>
        <end position="1129"/>
    </location>
</feature>
<organism evidence="4 5">
    <name type="scientific">Trametes pubescens</name>
    <name type="common">White-rot fungus</name>
    <dbReference type="NCBI Taxonomy" id="154538"/>
    <lineage>
        <taxon>Eukaryota</taxon>
        <taxon>Fungi</taxon>
        <taxon>Dikarya</taxon>
        <taxon>Basidiomycota</taxon>
        <taxon>Agaricomycotina</taxon>
        <taxon>Agaricomycetes</taxon>
        <taxon>Polyporales</taxon>
        <taxon>Polyporaceae</taxon>
        <taxon>Trametes</taxon>
    </lineage>
</organism>
<feature type="compositionally biased region" description="Basic and acidic residues" evidence="2">
    <location>
        <begin position="1098"/>
        <end position="1119"/>
    </location>
</feature>
<evidence type="ECO:0000313" key="5">
    <source>
        <dbReference type="Proteomes" id="UP000184267"/>
    </source>
</evidence>
<dbReference type="AlphaFoldDB" id="A0A1M2VRN2"/>
<evidence type="ECO:0000256" key="1">
    <source>
        <dbReference type="SAM" id="Coils"/>
    </source>
</evidence>
<dbReference type="PROSITE" id="PS00018">
    <property type="entry name" value="EF_HAND_1"/>
    <property type="match status" value="1"/>
</dbReference>
<keyword evidence="5" id="KW-1185">Reference proteome</keyword>
<protein>
    <recommendedName>
        <fullName evidence="3">EF-hand domain-containing protein</fullName>
    </recommendedName>
</protein>
<evidence type="ECO:0000259" key="3">
    <source>
        <dbReference type="PROSITE" id="PS50222"/>
    </source>
</evidence>
<accession>A0A1M2VRN2</accession>
<dbReference type="Proteomes" id="UP000184267">
    <property type="component" value="Unassembled WGS sequence"/>
</dbReference>
<proteinExistence type="predicted"/>
<reference evidence="4 5" key="1">
    <citation type="submission" date="2016-10" db="EMBL/GenBank/DDBJ databases">
        <title>Genome sequence of the basidiomycete white-rot fungus Trametes pubescens.</title>
        <authorList>
            <person name="Makela M.R."/>
            <person name="Granchi Z."/>
            <person name="Peng M."/>
            <person name="De Vries R.P."/>
            <person name="Grigoriev I."/>
            <person name="Riley R."/>
            <person name="Hilden K."/>
        </authorList>
    </citation>
    <scope>NUCLEOTIDE SEQUENCE [LARGE SCALE GENOMIC DNA]</scope>
    <source>
        <strain evidence="4 5">FBCC735</strain>
    </source>
</reference>
<sequence length="1232" mass="139508">MPPFFNKHKDTSPPEPPREAAPETVDFPIPLVASPDALNTDGDSPQPTILLPEPDDKDDLDTAKRLDGAYKVIDDAQNGYAKYQGSTAVKLVNRSGDMLGAIKTDIASAQSFSSPLKPVYESDALKVVRTSVNALVNSLPGLVKALDEVAKLHPFIGIAVGAFRIVVELDLKRRDNDKKIAALFLQMKDMMEALLQLRSIKDHDSVGPGGQTIEARMQNLVKQTADDITACGNACDAYSKKRLVVKVIKGSLWDGTLKGYIDIFAKRRKEFTFALSIHTGIGVDDANRKLDSLDSKMDVLLEFFTTSVTPEYKELAALVQKKGGARAVMDSNETLEELLKFKAASAATTSKQAERDSPEHKSSTGKDDLDALKVELFESPELAIKKNFDVFERKFKMQQRELSEEMRRVVHHEGDRVIEVVTSGSHDRIIDPEIHEIWKEMRWPGHVKARHFVLALRDYYRQQIEAKRRAKGEENPSHIGDDDEWALEWININRLQSIAEAFDDDASGFITVAEVNQFTTARPKGWSLSHWLAYWAIGWQMTATYYRNKVVTLLGKMFAMQSLIHPANARAVEKYLETVYKRVCTLTSSFVCANESDALKARFQSYVEEEEKRLREGLETVRYDIDAMDTLTLITGPGRIEKYLFPLLYLLLKRDYEIFRVCRKMVVHKDELWDSADTLVWVFDAVDFRHNELEVLFKQQNLDPSQQFKAHANELLEFWHDGKKFWSLENLREWEFTEFEYVDAEEDQEVDVSKLLNYPSAADSLYNDIEEIVTENDTRADDDVRIILGRWTGLIGAERWVVTPIVTFSFNASADSASYEASDIAAHGTAYTILGGYTKKEDGSIEYNFTRTYAARLKKMYFTGTLTEDGGTLSGSWGYEDDEKPYRFLFKRIPAETLIARPPPTEFEENKIRALWKYALTAVHNEVRRKMFSWSYLKERRDIKHEYLHLVEREIDNTSTDDDLNRFAVLDRTATCEEVRSFYVLKDYRQRPIPSHFADCDACGERIYGARLMCLKCGSPWTLDFCDKPNCRTAVKTRDDLTEPHLPTHDFVKVRRSFHQYREIGKILRLSEAGLERARKLFSKAARAQAEAAAAPEEGEKAAEAKTMKQAREGAHAAESDSESEPEPEKLTCVSCSATVSYSCWYCIDCPAESNVFVCQECDEKGGVDVGDHKATHSLVHCKEKVEGDGGGDAARNSEERLSAVEGKLAALSVQMERIEKLLDSLAGARSA</sequence>
<keyword evidence="1" id="KW-0175">Coiled coil</keyword>
<comment type="caution">
    <text evidence="4">The sequence shown here is derived from an EMBL/GenBank/DDBJ whole genome shotgun (WGS) entry which is preliminary data.</text>
</comment>
<feature type="domain" description="EF-hand" evidence="3">
    <location>
        <begin position="490"/>
        <end position="525"/>
    </location>
</feature>
<dbReference type="OrthoDB" id="2122982at2759"/>
<evidence type="ECO:0000313" key="4">
    <source>
        <dbReference type="EMBL" id="OJT10257.1"/>
    </source>
</evidence>
<dbReference type="GO" id="GO:0005509">
    <property type="term" value="F:calcium ion binding"/>
    <property type="evidence" value="ECO:0007669"/>
    <property type="project" value="InterPro"/>
</dbReference>
<dbReference type="STRING" id="154538.A0A1M2VRN2"/>
<feature type="region of interest" description="Disordered" evidence="2">
    <location>
        <begin position="1"/>
        <end position="60"/>
    </location>
</feature>
<dbReference type="InterPro" id="IPR002048">
    <property type="entry name" value="EF_hand_dom"/>
</dbReference>
<dbReference type="InterPro" id="IPR018247">
    <property type="entry name" value="EF_Hand_1_Ca_BS"/>
</dbReference>
<dbReference type="OMA" id="YGARLMC"/>
<gene>
    <name evidence="4" type="ORF">TRAPUB_13211</name>
</gene>
<evidence type="ECO:0000256" key="2">
    <source>
        <dbReference type="SAM" id="MobiDB-lite"/>
    </source>
</evidence>
<name>A0A1M2VRN2_TRAPU</name>
<feature type="compositionally biased region" description="Basic and acidic residues" evidence="2">
    <location>
        <begin position="7"/>
        <end position="21"/>
    </location>
</feature>
<dbReference type="EMBL" id="MNAD01000800">
    <property type="protein sequence ID" value="OJT10257.1"/>
    <property type="molecule type" value="Genomic_DNA"/>
</dbReference>